<comment type="subcellular location">
    <subcellularLocation>
        <location evidence="1">Cell membrane</location>
        <topology evidence="1">Multi-pass membrane protein</topology>
    </subcellularLocation>
</comment>
<dbReference type="PANTHER" id="PTHR24221">
    <property type="entry name" value="ATP-BINDING CASSETTE SUB-FAMILY B"/>
    <property type="match status" value="1"/>
</dbReference>
<feature type="transmembrane region" description="Helical" evidence="7">
    <location>
        <begin position="147"/>
        <end position="180"/>
    </location>
</feature>
<dbReference type="GO" id="GO:0034040">
    <property type="term" value="F:ATPase-coupled lipid transmembrane transporter activity"/>
    <property type="evidence" value="ECO:0007669"/>
    <property type="project" value="TreeGrafter"/>
</dbReference>
<keyword evidence="3" id="KW-0547">Nucleotide-binding</keyword>
<evidence type="ECO:0000313" key="10">
    <source>
        <dbReference type="EMBL" id="GAD58278.1"/>
    </source>
</evidence>
<evidence type="ECO:0000313" key="11">
    <source>
        <dbReference type="Proteomes" id="UP000016569"/>
    </source>
</evidence>
<dbReference type="Pfam" id="PF00005">
    <property type="entry name" value="ABC_tran"/>
    <property type="match status" value="1"/>
</dbReference>
<evidence type="ECO:0000259" key="9">
    <source>
        <dbReference type="PROSITE" id="PS50929"/>
    </source>
</evidence>
<gene>
    <name evidence="10" type="ORF">MBEBAB_0528</name>
</gene>
<comment type="caution">
    <text evidence="10">The sequence shown here is derived from an EMBL/GenBank/DDBJ whole genome shotgun (WGS) entry which is preliminary data.</text>
</comment>
<reference evidence="11" key="1">
    <citation type="journal article" date="2013" name="Genome Announc.">
        <title>Draft Genome Sequence of the Dimorphic Prosthecate Bacterium Brevundimonas abyssalis TAR-001T.</title>
        <authorList>
            <person name="Tsubouchi T."/>
            <person name="Nishi S."/>
            <person name="Usui K."/>
            <person name="Shimane Y."/>
            <person name="Takaki Y."/>
            <person name="Maruyama T."/>
            <person name="Hatada Y."/>
        </authorList>
    </citation>
    <scope>NUCLEOTIDE SEQUENCE [LARGE SCALE GENOMIC DNA]</scope>
    <source>
        <strain evidence="11">TAR-001</strain>
    </source>
</reference>
<keyword evidence="11" id="KW-1185">Reference proteome</keyword>
<evidence type="ECO:0000256" key="3">
    <source>
        <dbReference type="ARBA" id="ARBA00022741"/>
    </source>
</evidence>
<keyword evidence="6 7" id="KW-0472">Membrane</keyword>
<keyword evidence="5 7" id="KW-1133">Transmembrane helix</keyword>
<dbReference type="GO" id="GO:0016887">
    <property type="term" value="F:ATP hydrolysis activity"/>
    <property type="evidence" value="ECO:0007669"/>
    <property type="project" value="InterPro"/>
</dbReference>
<dbReference type="SMART" id="SM00382">
    <property type="entry name" value="AAA"/>
    <property type="match status" value="1"/>
</dbReference>
<feature type="domain" description="ABC transporter" evidence="8">
    <location>
        <begin position="343"/>
        <end position="575"/>
    </location>
</feature>
<feature type="transmembrane region" description="Helical" evidence="7">
    <location>
        <begin position="243"/>
        <end position="271"/>
    </location>
</feature>
<dbReference type="InterPro" id="IPR003439">
    <property type="entry name" value="ABC_transporter-like_ATP-bd"/>
</dbReference>
<dbReference type="Proteomes" id="UP000016569">
    <property type="component" value="Unassembled WGS sequence"/>
</dbReference>
<evidence type="ECO:0000259" key="8">
    <source>
        <dbReference type="PROSITE" id="PS50893"/>
    </source>
</evidence>
<feature type="domain" description="ABC transmembrane type-1" evidence="9">
    <location>
        <begin position="33"/>
        <end position="306"/>
    </location>
</feature>
<protein>
    <submittedName>
        <fullName evidence="10">ABC transporter, ATP-binding protein</fullName>
    </submittedName>
</protein>
<name>A0A8E0KHR3_9CAUL</name>
<dbReference type="GO" id="GO:0140359">
    <property type="term" value="F:ABC-type transporter activity"/>
    <property type="evidence" value="ECO:0007669"/>
    <property type="project" value="InterPro"/>
</dbReference>
<dbReference type="PROSITE" id="PS50929">
    <property type="entry name" value="ABC_TM1F"/>
    <property type="match status" value="1"/>
</dbReference>
<sequence length="580" mass="61309">MSTFAVLRTLLGLMLSRGLRLRGDVAGSTAVEAVGIGLGVLGPYLLKLVVDRLAAGTIDPLPFVLLIAAFVLAWSGTNLTSAVKYVFTTRIINTLARRLTERAIASHLPVVAREREADSGQLLGMLERVPYNLQLIVDGILGRAAPMLIQVVISLVVIATLVPLIYVALMAAVLGGYFVATRLSARPFQAQAQAANQAMAAVSGTLGDILRNARRVVFNGNLAAEVQAVSHIAHERQAASVRLAWLLVATAAAQYLVVGGGLILLLGLGGLDAARGQISVGDFVLLQAYAFRLAVPLGGLGFIFRQASVAFANIKDVLALGGPALGATAPVAPPSPPEAAAAIELDGVGYRYGSERVLRDVAARIAAGSFVLLVGPNGAGKSTLARLIAGLLEPAEGVIRIDGADMAAIAEPERHRRVLYVPQFIGLFNRSLGENALYPPTRQGESDLRALLEEWRFYADGRPVDFGLAVGEQGERLSGGQVQKLELARLMGVRSPAIILDETTSSLDAPAERKAVRALRERHRDRTTLILITHRLGLAGEADQVLFVHEGHLAAGSHADLMAGDVTYRAFCAMGDEARA</sequence>
<dbReference type="InterPro" id="IPR011527">
    <property type="entry name" value="ABC1_TM_dom"/>
</dbReference>
<dbReference type="AlphaFoldDB" id="A0A8E0KHR3"/>
<dbReference type="EMBL" id="BATC01000005">
    <property type="protein sequence ID" value="GAD58278.1"/>
    <property type="molecule type" value="Genomic_DNA"/>
</dbReference>
<dbReference type="InterPro" id="IPR003593">
    <property type="entry name" value="AAA+_ATPase"/>
</dbReference>
<dbReference type="PROSITE" id="PS50893">
    <property type="entry name" value="ABC_TRANSPORTER_2"/>
    <property type="match status" value="1"/>
</dbReference>
<evidence type="ECO:0000256" key="1">
    <source>
        <dbReference type="ARBA" id="ARBA00004651"/>
    </source>
</evidence>
<feature type="transmembrane region" description="Helical" evidence="7">
    <location>
        <begin position="53"/>
        <end position="74"/>
    </location>
</feature>
<proteinExistence type="predicted"/>
<dbReference type="PANTHER" id="PTHR24221:SF654">
    <property type="entry name" value="ATP-BINDING CASSETTE SUB-FAMILY B MEMBER 6"/>
    <property type="match status" value="1"/>
</dbReference>
<accession>A0A8E0KHR3</accession>
<dbReference type="CDD" id="cd03228">
    <property type="entry name" value="ABCC_MRP_Like"/>
    <property type="match status" value="1"/>
</dbReference>
<keyword evidence="2 7" id="KW-0812">Transmembrane</keyword>
<evidence type="ECO:0000256" key="6">
    <source>
        <dbReference type="ARBA" id="ARBA00023136"/>
    </source>
</evidence>
<evidence type="ECO:0000256" key="5">
    <source>
        <dbReference type="ARBA" id="ARBA00022989"/>
    </source>
</evidence>
<dbReference type="InterPro" id="IPR027417">
    <property type="entry name" value="P-loop_NTPase"/>
</dbReference>
<feature type="transmembrane region" description="Helical" evidence="7">
    <location>
        <begin position="30"/>
        <end position="46"/>
    </location>
</feature>
<feature type="transmembrane region" description="Helical" evidence="7">
    <location>
        <begin position="283"/>
        <end position="304"/>
    </location>
</feature>
<organism evidence="10 11">
    <name type="scientific">Brevundimonas abyssalis TAR-001</name>
    <dbReference type="NCBI Taxonomy" id="1391729"/>
    <lineage>
        <taxon>Bacteria</taxon>
        <taxon>Pseudomonadati</taxon>
        <taxon>Pseudomonadota</taxon>
        <taxon>Alphaproteobacteria</taxon>
        <taxon>Caulobacterales</taxon>
        <taxon>Caulobacteraceae</taxon>
        <taxon>Brevundimonas</taxon>
    </lineage>
</organism>
<dbReference type="InterPro" id="IPR039421">
    <property type="entry name" value="Type_1_exporter"/>
</dbReference>
<dbReference type="Gene3D" id="3.40.50.300">
    <property type="entry name" value="P-loop containing nucleotide triphosphate hydrolases"/>
    <property type="match status" value="1"/>
</dbReference>
<dbReference type="Pfam" id="PF00664">
    <property type="entry name" value="ABC_membrane"/>
    <property type="match status" value="1"/>
</dbReference>
<evidence type="ECO:0000256" key="7">
    <source>
        <dbReference type="SAM" id="Phobius"/>
    </source>
</evidence>
<evidence type="ECO:0000256" key="2">
    <source>
        <dbReference type="ARBA" id="ARBA00022692"/>
    </source>
</evidence>
<dbReference type="InterPro" id="IPR036640">
    <property type="entry name" value="ABC1_TM_sf"/>
</dbReference>
<dbReference type="GO" id="GO:0005886">
    <property type="term" value="C:plasma membrane"/>
    <property type="evidence" value="ECO:0007669"/>
    <property type="project" value="UniProtKB-SubCell"/>
</dbReference>
<dbReference type="OrthoDB" id="9808328at2"/>
<dbReference type="SUPFAM" id="SSF52540">
    <property type="entry name" value="P-loop containing nucleoside triphosphate hydrolases"/>
    <property type="match status" value="1"/>
</dbReference>
<keyword evidence="4 10" id="KW-0067">ATP-binding</keyword>
<dbReference type="GO" id="GO:0005524">
    <property type="term" value="F:ATP binding"/>
    <property type="evidence" value="ECO:0007669"/>
    <property type="project" value="UniProtKB-KW"/>
</dbReference>
<dbReference type="RefSeq" id="WP_021696374.1">
    <property type="nucleotide sequence ID" value="NZ_BATC01000005.1"/>
</dbReference>
<dbReference type="SUPFAM" id="SSF90123">
    <property type="entry name" value="ABC transporter transmembrane region"/>
    <property type="match status" value="1"/>
</dbReference>
<evidence type="ECO:0000256" key="4">
    <source>
        <dbReference type="ARBA" id="ARBA00022840"/>
    </source>
</evidence>
<dbReference type="Gene3D" id="1.20.1560.10">
    <property type="entry name" value="ABC transporter type 1, transmembrane domain"/>
    <property type="match status" value="1"/>
</dbReference>